<evidence type="ECO:0000313" key="3">
    <source>
        <dbReference type="Proteomes" id="UP000183900"/>
    </source>
</evidence>
<keyword evidence="3" id="KW-1185">Reference proteome</keyword>
<dbReference type="OrthoDB" id="7916272at2"/>
<evidence type="ECO:0000313" key="2">
    <source>
        <dbReference type="EMBL" id="CUA94907.1"/>
    </source>
</evidence>
<dbReference type="RefSeq" id="WP_055455122.1">
    <property type="nucleotide sequence ID" value="NZ_CYHE01000003.1"/>
</dbReference>
<dbReference type="Proteomes" id="UP000183900">
    <property type="component" value="Unassembled WGS sequence"/>
</dbReference>
<dbReference type="AlphaFoldDB" id="A0A0K6HV37"/>
<sequence length="87" mass="8583">MTDRFDSHGAGLTAPASHGFSITPSDSAALSEVVRAIYVGTGGSLALTLRSGAAITLTNVPDGSLLPLRTTAVKATGTTASGLVGLL</sequence>
<proteinExistence type="predicted"/>
<accession>A0A0K6HV37</accession>
<feature type="region of interest" description="Disordered" evidence="1">
    <location>
        <begin position="1"/>
        <end position="22"/>
    </location>
</feature>
<organism evidence="2 3">
    <name type="scientific">Pannonibacter indicus</name>
    <dbReference type="NCBI Taxonomy" id="466044"/>
    <lineage>
        <taxon>Bacteria</taxon>
        <taxon>Pseudomonadati</taxon>
        <taxon>Pseudomonadota</taxon>
        <taxon>Alphaproteobacteria</taxon>
        <taxon>Hyphomicrobiales</taxon>
        <taxon>Stappiaceae</taxon>
        <taxon>Pannonibacter</taxon>
    </lineage>
</organism>
<gene>
    <name evidence="2" type="ORF">Ga0061067_103353</name>
</gene>
<name>A0A0K6HV37_9HYPH</name>
<dbReference type="EMBL" id="CYHE01000003">
    <property type="protein sequence ID" value="CUA94907.1"/>
    <property type="molecule type" value="Genomic_DNA"/>
</dbReference>
<evidence type="ECO:0000256" key="1">
    <source>
        <dbReference type="SAM" id="MobiDB-lite"/>
    </source>
</evidence>
<protein>
    <submittedName>
        <fullName evidence="2">Uncharacterized protein</fullName>
    </submittedName>
</protein>
<reference evidence="3" key="1">
    <citation type="submission" date="2015-08" db="EMBL/GenBank/DDBJ databases">
        <authorList>
            <person name="Varghese N."/>
        </authorList>
    </citation>
    <scope>NUCLEOTIDE SEQUENCE [LARGE SCALE GENOMIC DNA]</scope>
    <source>
        <strain evidence="3">DSM 23407</strain>
    </source>
</reference>